<proteinExistence type="predicted"/>
<evidence type="ECO:0000313" key="2">
    <source>
        <dbReference type="EMBL" id="OEF96537.1"/>
    </source>
</evidence>
<evidence type="ECO:0000313" key="3">
    <source>
        <dbReference type="Proteomes" id="UP000094296"/>
    </source>
</evidence>
<dbReference type="CDD" id="cd00158">
    <property type="entry name" value="RHOD"/>
    <property type="match status" value="1"/>
</dbReference>
<sequence length="139" mass="14402">MPAYKAAGLPVFGTESSGSDFDITDGGPNYGLTPADWQAKLDSGGAIVVDVRTPGETAGGMLPGAININSADIGANPSIITEVLEAEGIEKNQLILIHCAAGARAAGVPQHFVAQGYENIFYLANPIFINADGSYAFFR</sequence>
<dbReference type="Proteomes" id="UP000094296">
    <property type="component" value="Unassembled WGS sequence"/>
</dbReference>
<dbReference type="InterPro" id="IPR001763">
    <property type="entry name" value="Rhodanese-like_dom"/>
</dbReference>
<keyword evidence="3" id="KW-1185">Reference proteome</keyword>
<dbReference type="EMBL" id="MIJE01000031">
    <property type="protein sequence ID" value="OEF96537.1"/>
    <property type="molecule type" value="Genomic_DNA"/>
</dbReference>
<name>A0A1E5G0V1_9FIRM</name>
<gene>
    <name evidence="2" type="ORF">BHF68_07750</name>
</gene>
<organism evidence="2 3">
    <name type="scientific">Desulfuribacillus alkaliarsenatis</name>
    <dbReference type="NCBI Taxonomy" id="766136"/>
    <lineage>
        <taxon>Bacteria</taxon>
        <taxon>Bacillati</taxon>
        <taxon>Bacillota</taxon>
        <taxon>Desulfuribacillia</taxon>
        <taxon>Desulfuribacillales</taxon>
        <taxon>Desulfuribacillaceae</taxon>
        <taxon>Desulfuribacillus</taxon>
    </lineage>
</organism>
<dbReference type="OrthoDB" id="9770030at2"/>
<dbReference type="Pfam" id="PF00581">
    <property type="entry name" value="Rhodanese"/>
    <property type="match status" value="1"/>
</dbReference>
<feature type="domain" description="Rhodanese" evidence="1">
    <location>
        <begin position="42"/>
        <end position="126"/>
    </location>
</feature>
<comment type="caution">
    <text evidence="2">The sequence shown here is derived from an EMBL/GenBank/DDBJ whole genome shotgun (WGS) entry which is preliminary data.</text>
</comment>
<accession>A0A1E5G0V1</accession>
<dbReference type="PROSITE" id="PS50206">
    <property type="entry name" value="RHODANESE_3"/>
    <property type="match status" value="1"/>
</dbReference>
<dbReference type="RefSeq" id="WP_069643546.1">
    <property type="nucleotide sequence ID" value="NZ_MIJE01000031.1"/>
</dbReference>
<evidence type="ECO:0000259" key="1">
    <source>
        <dbReference type="PROSITE" id="PS50206"/>
    </source>
</evidence>
<dbReference type="InterPro" id="IPR036873">
    <property type="entry name" value="Rhodanese-like_dom_sf"/>
</dbReference>
<dbReference type="AlphaFoldDB" id="A0A1E5G0V1"/>
<reference evidence="2 3" key="1">
    <citation type="submission" date="2016-09" db="EMBL/GenBank/DDBJ databases">
        <title>Draft genome sequence for the type strain of Desulfuribacillus alkaliarsenatis AHT28, an obligately anaerobic, sulfidogenic bacterium isolated from Russian soda lake sediments.</title>
        <authorList>
            <person name="Abin C.A."/>
            <person name="Hollibaugh J.T."/>
        </authorList>
    </citation>
    <scope>NUCLEOTIDE SEQUENCE [LARGE SCALE GENOMIC DNA]</scope>
    <source>
        <strain evidence="2 3">AHT28</strain>
    </source>
</reference>
<dbReference type="STRING" id="766136.BHF68_07750"/>
<protein>
    <recommendedName>
        <fullName evidence="1">Rhodanese domain-containing protein</fullName>
    </recommendedName>
</protein>
<dbReference type="SUPFAM" id="SSF52821">
    <property type="entry name" value="Rhodanese/Cell cycle control phosphatase"/>
    <property type="match status" value="1"/>
</dbReference>
<dbReference type="Gene3D" id="3.40.250.10">
    <property type="entry name" value="Rhodanese-like domain"/>
    <property type="match status" value="1"/>
</dbReference>
<dbReference type="SMART" id="SM00450">
    <property type="entry name" value="RHOD"/>
    <property type="match status" value="1"/>
</dbReference>